<protein>
    <submittedName>
        <fullName evidence="7">LysR family transcriptional regulator</fullName>
    </submittedName>
</protein>
<dbReference type="PANTHER" id="PTHR30293:SF0">
    <property type="entry name" value="NITROGEN ASSIMILATION REGULATORY PROTEIN NAC"/>
    <property type="match status" value="1"/>
</dbReference>
<keyword evidence="7" id="KW-0614">Plasmid</keyword>
<dbReference type="InterPro" id="IPR036390">
    <property type="entry name" value="WH_DNA-bd_sf"/>
</dbReference>
<proteinExistence type="inferred from homology"/>
<keyword evidence="5" id="KW-0804">Transcription</keyword>
<dbReference type="GO" id="GO:0003677">
    <property type="term" value="F:DNA binding"/>
    <property type="evidence" value="ECO:0007669"/>
    <property type="project" value="UniProtKB-KW"/>
</dbReference>
<dbReference type="GO" id="GO:0003700">
    <property type="term" value="F:DNA-binding transcription factor activity"/>
    <property type="evidence" value="ECO:0007669"/>
    <property type="project" value="InterPro"/>
</dbReference>
<evidence type="ECO:0000256" key="4">
    <source>
        <dbReference type="ARBA" id="ARBA00023159"/>
    </source>
</evidence>
<evidence type="ECO:0000259" key="6">
    <source>
        <dbReference type="PROSITE" id="PS50931"/>
    </source>
</evidence>
<dbReference type="InterPro" id="IPR000847">
    <property type="entry name" value="LysR_HTH_N"/>
</dbReference>
<evidence type="ECO:0000256" key="2">
    <source>
        <dbReference type="ARBA" id="ARBA00023015"/>
    </source>
</evidence>
<dbReference type="GO" id="GO:2000142">
    <property type="term" value="P:regulation of DNA-templated transcription initiation"/>
    <property type="evidence" value="ECO:0007669"/>
    <property type="project" value="TreeGrafter"/>
</dbReference>
<organism evidence="7 8">
    <name type="scientific">Pseudorhodobacter turbinis</name>
    <dbReference type="NCBI Taxonomy" id="2500533"/>
    <lineage>
        <taxon>Bacteria</taxon>
        <taxon>Pseudomonadati</taxon>
        <taxon>Pseudomonadota</taxon>
        <taxon>Alphaproteobacteria</taxon>
        <taxon>Rhodobacterales</taxon>
        <taxon>Paracoccaceae</taxon>
        <taxon>Pseudorhodobacter</taxon>
    </lineage>
</organism>
<reference evidence="7 8" key="1">
    <citation type="submission" date="2019-05" db="EMBL/GenBank/DDBJ databases">
        <title>Pseudorhodobacter turbinis sp. nov., isolated from the gut of the Korean turban shell.</title>
        <authorList>
            <person name="Jeong Y.-S."/>
            <person name="Kang W.-R."/>
            <person name="Bae J.-W."/>
        </authorList>
    </citation>
    <scope>NUCLEOTIDE SEQUENCE [LARGE SCALE GENOMIC DNA]</scope>
    <source>
        <strain evidence="7 8">S12M18</strain>
        <plasmid evidence="7 8">unnamed1</plasmid>
    </source>
</reference>
<dbReference type="SUPFAM" id="SSF46785">
    <property type="entry name" value="Winged helix' DNA-binding domain"/>
    <property type="match status" value="1"/>
</dbReference>
<dbReference type="Pfam" id="PF00126">
    <property type="entry name" value="HTH_1"/>
    <property type="match status" value="1"/>
</dbReference>
<dbReference type="SUPFAM" id="SSF53850">
    <property type="entry name" value="Periplasmic binding protein-like II"/>
    <property type="match status" value="1"/>
</dbReference>
<gene>
    <name evidence="7" type="ORF">EOK75_18915</name>
</gene>
<evidence type="ECO:0000256" key="5">
    <source>
        <dbReference type="ARBA" id="ARBA00023163"/>
    </source>
</evidence>
<dbReference type="InterPro" id="IPR005119">
    <property type="entry name" value="LysR_subst-bd"/>
</dbReference>
<accession>A0A4P8EL26</accession>
<dbReference type="Pfam" id="PF03466">
    <property type="entry name" value="LysR_substrate"/>
    <property type="match status" value="1"/>
</dbReference>
<dbReference type="OrthoDB" id="8479357at2"/>
<dbReference type="KEGG" id="pseb:EOK75_18915"/>
<keyword evidence="2" id="KW-0805">Transcription regulation</keyword>
<evidence type="ECO:0000256" key="3">
    <source>
        <dbReference type="ARBA" id="ARBA00023125"/>
    </source>
</evidence>
<dbReference type="Proteomes" id="UP000298631">
    <property type="component" value="Plasmid unnamed1"/>
</dbReference>
<dbReference type="EMBL" id="CP039965">
    <property type="protein sequence ID" value="QCO57758.1"/>
    <property type="molecule type" value="Genomic_DNA"/>
</dbReference>
<dbReference type="Gene3D" id="1.10.10.10">
    <property type="entry name" value="Winged helix-like DNA-binding domain superfamily/Winged helix DNA-binding domain"/>
    <property type="match status" value="1"/>
</dbReference>
<geneLocation type="plasmid" evidence="7 8">
    <name>unnamed1</name>
</geneLocation>
<evidence type="ECO:0000313" key="8">
    <source>
        <dbReference type="Proteomes" id="UP000298631"/>
    </source>
</evidence>
<evidence type="ECO:0000256" key="1">
    <source>
        <dbReference type="ARBA" id="ARBA00009437"/>
    </source>
</evidence>
<dbReference type="PANTHER" id="PTHR30293">
    <property type="entry name" value="TRANSCRIPTIONAL REGULATORY PROTEIN NAC-RELATED"/>
    <property type="match status" value="1"/>
</dbReference>
<dbReference type="PRINTS" id="PR00039">
    <property type="entry name" value="HTHLYSR"/>
</dbReference>
<comment type="similarity">
    <text evidence="1">Belongs to the LysR transcriptional regulatory family.</text>
</comment>
<keyword evidence="8" id="KW-1185">Reference proteome</keyword>
<feature type="domain" description="HTH lysR-type" evidence="6">
    <location>
        <begin position="13"/>
        <end position="70"/>
    </location>
</feature>
<name>A0A4P8EL26_9RHOB</name>
<keyword evidence="4" id="KW-0010">Activator</keyword>
<dbReference type="PROSITE" id="PS50931">
    <property type="entry name" value="HTH_LYSR"/>
    <property type="match status" value="1"/>
</dbReference>
<evidence type="ECO:0000313" key="7">
    <source>
        <dbReference type="EMBL" id="QCO57758.1"/>
    </source>
</evidence>
<dbReference type="InterPro" id="IPR036388">
    <property type="entry name" value="WH-like_DNA-bd_sf"/>
</dbReference>
<dbReference type="FunFam" id="1.10.10.10:FF:000001">
    <property type="entry name" value="LysR family transcriptional regulator"/>
    <property type="match status" value="1"/>
</dbReference>
<dbReference type="Gene3D" id="3.40.190.290">
    <property type="match status" value="1"/>
</dbReference>
<keyword evidence="3" id="KW-0238">DNA-binding</keyword>
<dbReference type="AlphaFoldDB" id="A0A4P8EL26"/>
<sequence length="323" mass="35541">MMPCITISYRGRMDIKKLRTLVLVSQLGSISAAARAAKLAQPAVSQHLKALESHFGTRLFDRQRQGVSPTEAGKLVLEHSLHILSHYDRARSGVQELQGQAVGPVTLGLPTTVAATVAAQLVRRMAMIYPEVQLRIVEAMSGHLREWVDTGRVDLAVLFESTDAQRSDGEVLLHESLCLVSSGKDTRFAEQPSITATALGSVPLILPGRPHALRVLIDRFAAQLGIDLDIRFELDATSATRQLVAEDQIYTILSLPSIQKDVASGLLRSTPIVSPSLDRRLVFCRSPVHPFSTAFQAVRRELTFALIELREKNDWKSWVVNVG</sequence>